<dbReference type="InterPro" id="IPR009959">
    <property type="entry name" value="Cyclase_SnoaL-like"/>
</dbReference>
<evidence type="ECO:0000313" key="4">
    <source>
        <dbReference type="Proteomes" id="UP001610104"/>
    </source>
</evidence>
<evidence type="ECO:0000259" key="2">
    <source>
        <dbReference type="Pfam" id="PF12680"/>
    </source>
</evidence>
<organism evidence="3 4">
    <name type="scientific">Gaetbulibacter aquiaggeris</name>
    <dbReference type="NCBI Taxonomy" id="1735373"/>
    <lineage>
        <taxon>Bacteria</taxon>
        <taxon>Pseudomonadati</taxon>
        <taxon>Bacteroidota</taxon>
        <taxon>Flavobacteriia</taxon>
        <taxon>Flavobacteriales</taxon>
        <taxon>Flavobacteriaceae</taxon>
        <taxon>Gaetbulibacter</taxon>
    </lineage>
</organism>
<dbReference type="PROSITE" id="PS51257">
    <property type="entry name" value="PROKAR_LIPOPROTEIN"/>
    <property type="match status" value="1"/>
</dbReference>
<proteinExistence type="predicted"/>
<comment type="caution">
    <text evidence="3">The sequence shown here is derived from an EMBL/GenBank/DDBJ whole genome shotgun (WGS) entry which is preliminary data.</text>
</comment>
<accession>A0ABW7MNV0</accession>
<dbReference type="EMBL" id="JBAWKC010000001">
    <property type="protein sequence ID" value="MFH6768299.1"/>
    <property type="molecule type" value="Genomic_DNA"/>
</dbReference>
<keyword evidence="1" id="KW-0732">Signal</keyword>
<dbReference type="Gene3D" id="3.10.450.50">
    <property type="match status" value="2"/>
</dbReference>
<name>A0ABW7MNV0_9FLAO</name>
<dbReference type="InterPro" id="IPR037401">
    <property type="entry name" value="SnoaL-like"/>
</dbReference>
<evidence type="ECO:0000256" key="1">
    <source>
        <dbReference type="SAM" id="SignalP"/>
    </source>
</evidence>
<dbReference type="InterPro" id="IPR032710">
    <property type="entry name" value="NTF2-like_dom_sf"/>
</dbReference>
<keyword evidence="4" id="KW-1185">Reference proteome</keyword>
<dbReference type="PANTHER" id="PTHR38436">
    <property type="entry name" value="POLYKETIDE CYCLASE SNOAL-LIKE DOMAIN"/>
    <property type="match status" value="1"/>
</dbReference>
<feature type="domain" description="SnoaL-like" evidence="2">
    <location>
        <begin position="169"/>
        <end position="275"/>
    </location>
</feature>
<protein>
    <submittedName>
        <fullName evidence="3">Ester cyclase</fullName>
    </submittedName>
</protein>
<dbReference type="Proteomes" id="UP001610104">
    <property type="component" value="Unassembled WGS sequence"/>
</dbReference>
<sequence length="291" mass="32215">MKNSIKLFLTILLISLTSCENAKVEKNIKMYSSTWDEIINKGNLDLINDTHFTEDITLVMSPENIVGIEGFKDYYSNFVTGFSDVEFTLADVFGQGDKIVKHWNFKGTHSGEFFGIPATGKSVNVEGVTLVKMKDGKIAQEQDFMDNMVFLQQLGILSNPENVGIINGLYNAFGAGEIPNVLAALDANVIWNEAEGNAYADGNPYIGPEAVLNGVFARVGADHEYFNLANIELHDMSNNQVLATLRYQGKLKKNGVIFDVQAAHLWTLKDGKVVAFQQYVDTKKLADISKK</sequence>
<dbReference type="SUPFAM" id="SSF54427">
    <property type="entry name" value="NTF2-like"/>
    <property type="match status" value="2"/>
</dbReference>
<gene>
    <name evidence="3" type="ORF">V8G56_06095</name>
</gene>
<feature type="signal peptide" evidence="1">
    <location>
        <begin position="1"/>
        <end position="22"/>
    </location>
</feature>
<dbReference type="Pfam" id="PF12680">
    <property type="entry name" value="SnoaL_2"/>
    <property type="match status" value="1"/>
</dbReference>
<reference evidence="3 4" key="1">
    <citation type="submission" date="2024-02" db="EMBL/GenBank/DDBJ databases">
        <title>A Gaetbulibacter species isolated from tidal flats and genomic insights of their niches.</title>
        <authorList>
            <person name="Ye Y."/>
        </authorList>
    </citation>
    <scope>NUCLEOTIDE SEQUENCE [LARGE SCALE GENOMIC DNA]</scope>
    <source>
        <strain evidence="3 4">KEM-8</strain>
    </source>
</reference>
<dbReference type="PANTHER" id="PTHR38436:SF1">
    <property type="entry name" value="ESTER CYCLASE"/>
    <property type="match status" value="1"/>
</dbReference>
<evidence type="ECO:0000313" key="3">
    <source>
        <dbReference type="EMBL" id="MFH6768299.1"/>
    </source>
</evidence>
<dbReference type="Pfam" id="PF07366">
    <property type="entry name" value="SnoaL"/>
    <property type="match status" value="1"/>
</dbReference>
<feature type="chain" id="PRO_5046874417" evidence="1">
    <location>
        <begin position="23"/>
        <end position="291"/>
    </location>
</feature>
<dbReference type="RefSeq" id="WP_395437537.1">
    <property type="nucleotide sequence ID" value="NZ_JBAWKC010000001.1"/>
</dbReference>